<reference evidence="1 2" key="1">
    <citation type="submission" date="2016-03" db="EMBL/GenBank/DDBJ databases">
        <title>Comparative genomics of the ectomycorrhizal sister species Rhizopogon vinicolor and Rhizopogon vesiculosus (Basidiomycota: Boletales) reveals a divergence of the mating type B locus.</title>
        <authorList>
            <person name="Mujic A.B."/>
            <person name="Kuo A."/>
            <person name="Tritt A."/>
            <person name="Lipzen A."/>
            <person name="Chen C."/>
            <person name="Johnson J."/>
            <person name="Sharma A."/>
            <person name="Barry K."/>
            <person name="Grigoriev I.V."/>
            <person name="Spatafora J.W."/>
        </authorList>
    </citation>
    <scope>NUCLEOTIDE SEQUENCE [LARGE SCALE GENOMIC DNA]</scope>
    <source>
        <strain evidence="1 2">AM-OR11-056</strain>
    </source>
</reference>
<evidence type="ECO:0000313" key="1">
    <source>
        <dbReference type="EMBL" id="OJA09461.1"/>
    </source>
</evidence>
<dbReference type="Proteomes" id="UP000183567">
    <property type="component" value="Unassembled WGS sequence"/>
</dbReference>
<comment type="caution">
    <text evidence="1">The sequence shown here is derived from an EMBL/GenBank/DDBJ whole genome shotgun (WGS) entry which is preliminary data.</text>
</comment>
<dbReference type="AlphaFoldDB" id="A0A1J8PKN5"/>
<dbReference type="SUPFAM" id="SSF48576">
    <property type="entry name" value="Terpenoid synthases"/>
    <property type="match status" value="1"/>
</dbReference>
<accession>A0A1J8PKN5</accession>
<dbReference type="InterPro" id="IPR008949">
    <property type="entry name" value="Isoprenoid_synthase_dom_sf"/>
</dbReference>
<evidence type="ECO:0008006" key="3">
    <source>
        <dbReference type="Google" id="ProtNLM"/>
    </source>
</evidence>
<gene>
    <name evidence="1" type="ORF">AZE42_11144</name>
</gene>
<dbReference type="Pfam" id="PF19086">
    <property type="entry name" value="Terpene_syn_C_2"/>
    <property type="match status" value="1"/>
</dbReference>
<proteinExistence type="predicted"/>
<dbReference type="EMBL" id="LVVM01005921">
    <property type="protein sequence ID" value="OJA09461.1"/>
    <property type="molecule type" value="Genomic_DNA"/>
</dbReference>
<organism evidence="1 2">
    <name type="scientific">Rhizopogon vesiculosus</name>
    <dbReference type="NCBI Taxonomy" id="180088"/>
    <lineage>
        <taxon>Eukaryota</taxon>
        <taxon>Fungi</taxon>
        <taxon>Dikarya</taxon>
        <taxon>Basidiomycota</taxon>
        <taxon>Agaricomycotina</taxon>
        <taxon>Agaricomycetes</taxon>
        <taxon>Agaricomycetidae</taxon>
        <taxon>Boletales</taxon>
        <taxon>Suillineae</taxon>
        <taxon>Rhizopogonaceae</taxon>
        <taxon>Rhizopogon</taxon>
    </lineage>
</organism>
<sequence length="295" mass="33959">MAMHIRFFNALTSWITHLASRVVPSRVQDKRNGVADHSPTAGESLNDNAEDKSLKKIFIPNVLARWPWPRRLNQHYPEVGAESTAWIASFKPFSPKAQDAFDRCEFNLLGCLAYLTARKGEIVLNLKLTPYREVHTEHARAGCDHMGLIFLIDEYSDASGEDEVRKQKNIIMDALRNPHNPRPKGEWVVGEMHRQFWERTIPYATAQSQRRFIAAMDECLEGIVQQAIDRSRHLIRDIQSYHDVRSRTIGVRLAYTILELGLDIPDEIMSHSSIEDMTMASIEMIYLHNVRLRIV</sequence>
<name>A0A1J8PKN5_9AGAM</name>
<evidence type="ECO:0000313" key="2">
    <source>
        <dbReference type="Proteomes" id="UP000183567"/>
    </source>
</evidence>
<protein>
    <recommendedName>
        <fullName evidence="3">Terpenoid synthase</fullName>
    </recommendedName>
</protein>
<dbReference type="Gene3D" id="1.10.600.10">
    <property type="entry name" value="Farnesyl Diphosphate Synthase"/>
    <property type="match status" value="1"/>
</dbReference>
<keyword evidence="2" id="KW-1185">Reference proteome</keyword>
<dbReference type="OrthoDB" id="6486656at2759"/>